<evidence type="ECO:0000256" key="5">
    <source>
        <dbReference type="ARBA" id="ARBA00022679"/>
    </source>
</evidence>
<protein>
    <recommendedName>
        <fullName evidence="3 11">FAD:protein FMN transferase</fullName>
        <ecNumber evidence="2 11">2.7.1.180</ecNumber>
    </recommendedName>
    <alternativeName>
        <fullName evidence="9 11">Flavin transferase</fullName>
    </alternativeName>
</protein>
<proteinExistence type="inferred from homology"/>
<evidence type="ECO:0000256" key="3">
    <source>
        <dbReference type="ARBA" id="ARBA00016337"/>
    </source>
</evidence>
<organism evidence="12 13">
    <name type="scientific">Streptococcus porcorum</name>
    <dbReference type="NCBI Taxonomy" id="701526"/>
    <lineage>
        <taxon>Bacteria</taxon>
        <taxon>Bacillati</taxon>
        <taxon>Bacillota</taxon>
        <taxon>Bacilli</taxon>
        <taxon>Lactobacillales</taxon>
        <taxon>Streptococcaceae</taxon>
        <taxon>Streptococcus</taxon>
    </lineage>
</organism>
<comment type="caution">
    <text evidence="12">The sequence shown here is derived from an EMBL/GenBank/DDBJ whole genome shotgun (WGS) entry which is preliminary data.</text>
</comment>
<evidence type="ECO:0000313" key="13">
    <source>
        <dbReference type="Proteomes" id="UP001549037"/>
    </source>
</evidence>
<keyword evidence="6 11" id="KW-0479">Metal-binding</keyword>
<dbReference type="PANTHER" id="PTHR30040">
    <property type="entry name" value="THIAMINE BIOSYNTHESIS LIPOPROTEIN APBE"/>
    <property type="match status" value="1"/>
</dbReference>
<evidence type="ECO:0000256" key="8">
    <source>
        <dbReference type="ARBA" id="ARBA00022842"/>
    </source>
</evidence>
<name>A0ABV2JDT2_9STRE</name>
<evidence type="ECO:0000256" key="2">
    <source>
        <dbReference type="ARBA" id="ARBA00011955"/>
    </source>
</evidence>
<evidence type="ECO:0000256" key="9">
    <source>
        <dbReference type="ARBA" id="ARBA00031306"/>
    </source>
</evidence>
<reference evidence="12 13" key="1">
    <citation type="submission" date="2024-06" db="EMBL/GenBank/DDBJ databases">
        <title>Genomic Encyclopedia of Type Strains, Phase IV (KMG-IV): sequencing the most valuable type-strain genomes for metagenomic binning, comparative biology and taxonomic classification.</title>
        <authorList>
            <person name="Goeker M."/>
        </authorList>
    </citation>
    <scope>NUCLEOTIDE SEQUENCE [LARGE SCALE GENOMIC DNA]</scope>
    <source>
        <strain evidence="12 13">DSM 28302</strain>
    </source>
</reference>
<keyword evidence="4 11" id="KW-0285">Flavoprotein</keyword>
<gene>
    <name evidence="12" type="ORF">ABID28_000564</name>
</gene>
<dbReference type="InterPro" id="IPR003374">
    <property type="entry name" value="ApbE-like_sf"/>
</dbReference>
<comment type="cofactor">
    <cofactor evidence="1">
        <name>Mg(2+)</name>
        <dbReference type="ChEBI" id="CHEBI:18420"/>
    </cofactor>
</comment>
<evidence type="ECO:0000256" key="10">
    <source>
        <dbReference type="ARBA" id="ARBA00048540"/>
    </source>
</evidence>
<keyword evidence="8 11" id="KW-0460">Magnesium</keyword>
<dbReference type="EC" id="2.7.1.180" evidence="2 11"/>
<dbReference type="Gene3D" id="3.10.520.10">
    <property type="entry name" value="ApbE-like domains"/>
    <property type="match status" value="1"/>
</dbReference>
<evidence type="ECO:0000256" key="4">
    <source>
        <dbReference type="ARBA" id="ARBA00022630"/>
    </source>
</evidence>
<comment type="catalytic activity">
    <reaction evidence="10 11">
        <text>L-threonyl-[protein] + FAD = FMN-L-threonyl-[protein] + AMP + H(+)</text>
        <dbReference type="Rhea" id="RHEA:36847"/>
        <dbReference type="Rhea" id="RHEA-COMP:11060"/>
        <dbReference type="Rhea" id="RHEA-COMP:11061"/>
        <dbReference type="ChEBI" id="CHEBI:15378"/>
        <dbReference type="ChEBI" id="CHEBI:30013"/>
        <dbReference type="ChEBI" id="CHEBI:57692"/>
        <dbReference type="ChEBI" id="CHEBI:74257"/>
        <dbReference type="ChEBI" id="CHEBI:456215"/>
        <dbReference type="EC" id="2.7.1.180"/>
    </reaction>
</comment>
<keyword evidence="12" id="KW-0449">Lipoprotein</keyword>
<dbReference type="EMBL" id="JBEPLN010000006">
    <property type="protein sequence ID" value="MET3633929.1"/>
    <property type="molecule type" value="Genomic_DNA"/>
</dbReference>
<dbReference type="Pfam" id="PF02424">
    <property type="entry name" value="ApbE"/>
    <property type="match status" value="1"/>
</dbReference>
<comment type="similarity">
    <text evidence="11">Belongs to the ApbE family.</text>
</comment>
<dbReference type="PANTHER" id="PTHR30040:SF2">
    <property type="entry name" value="FAD:PROTEIN FMN TRANSFERASE"/>
    <property type="match status" value="1"/>
</dbReference>
<keyword evidence="13" id="KW-1185">Reference proteome</keyword>
<keyword evidence="5 11" id="KW-0808">Transferase</keyword>
<dbReference type="PIRSF" id="PIRSF006268">
    <property type="entry name" value="ApbE"/>
    <property type="match status" value="1"/>
</dbReference>
<evidence type="ECO:0000256" key="6">
    <source>
        <dbReference type="ARBA" id="ARBA00022723"/>
    </source>
</evidence>
<evidence type="ECO:0000256" key="7">
    <source>
        <dbReference type="ARBA" id="ARBA00022827"/>
    </source>
</evidence>
<dbReference type="SUPFAM" id="SSF143631">
    <property type="entry name" value="ApbE-like"/>
    <property type="match status" value="1"/>
</dbReference>
<dbReference type="InterPro" id="IPR024932">
    <property type="entry name" value="ApbE"/>
</dbReference>
<dbReference type="RefSeq" id="WP_354367910.1">
    <property type="nucleotide sequence ID" value="NZ_JBEPLN010000006.1"/>
</dbReference>
<sequence>MFHQKSQKMMGTLVSITIFSSNPLPILEEAFELLANLEKRFSANDPDSELMQVNYAAGSHSRSVHKDLFHLIEFGKKNSLIAGSRLNIAIGPLVKEWKIGFRDAKLPEADVIRQKLKITNPKDIILSKQDKKVFLRQKGMEIDLGALAKGYIADLLLDFLKKQAVSAALINLGGNILTYGPNPKRQDGNWQIGIQDPSSKLKKEVLLLGIRNKAIVTSGIYERYFSHQNAVYHHILDPMTGYPIKTDMTSLTIIAPSALEAELLSSRWFGQAPSELYRHIKSNKDLAFICITKNKKITASPSILPYLYHTKERG</sequence>
<evidence type="ECO:0000256" key="11">
    <source>
        <dbReference type="PIRNR" id="PIRNR006268"/>
    </source>
</evidence>
<accession>A0ABV2JDT2</accession>
<evidence type="ECO:0000313" key="12">
    <source>
        <dbReference type="EMBL" id="MET3633929.1"/>
    </source>
</evidence>
<dbReference type="Proteomes" id="UP001549037">
    <property type="component" value="Unassembled WGS sequence"/>
</dbReference>
<keyword evidence="7 11" id="KW-0274">FAD</keyword>
<evidence type="ECO:0000256" key="1">
    <source>
        <dbReference type="ARBA" id="ARBA00001946"/>
    </source>
</evidence>